<evidence type="ECO:0000259" key="4">
    <source>
        <dbReference type="PROSITE" id="PS50949"/>
    </source>
</evidence>
<keyword evidence="2" id="KW-0238">DNA-binding</keyword>
<dbReference type="Proteomes" id="UP000011723">
    <property type="component" value="Chromosome"/>
</dbReference>
<gene>
    <name evidence="5" type="ORF">A605_05220</name>
</gene>
<dbReference type="OrthoDB" id="8584262at2"/>
<dbReference type="PANTHER" id="PTHR44846:SF1">
    <property type="entry name" value="MANNOSYL-D-GLYCERATE TRANSPORT_METABOLISM SYSTEM REPRESSOR MNGR-RELATED"/>
    <property type="match status" value="1"/>
</dbReference>
<dbReference type="Pfam" id="PF07702">
    <property type="entry name" value="UTRA"/>
    <property type="match status" value="1"/>
</dbReference>
<feature type="domain" description="HTH gntR-type" evidence="4">
    <location>
        <begin position="12"/>
        <end position="79"/>
    </location>
</feature>
<dbReference type="PANTHER" id="PTHR44846">
    <property type="entry name" value="MANNOSYL-D-GLYCERATE TRANSPORT/METABOLISM SYSTEM REPRESSOR MNGR-RELATED"/>
    <property type="match status" value="1"/>
</dbReference>
<dbReference type="STRING" id="1121362.A605_05220"/>
<dbReference type="InterPro" id="IPR036388">
    <property type="entry name" value="WH-like_DNA-bd_sf"/>
</dbReference>
<dbReference type="InterPro" id="IPR050679">
    <property type="entry name" value="Bact_HTH_transcr_reg"/>
</dbReference>
<protein>
    <submittedName>
        <fullName evidence="5">Transcriptional regulator</fullName>
    </submittedName>
</protein>
<evidence type="ECO:0000313" key="6">
    <source>
        <dbReference type="Proteomes" id="UP000011723"/>
    </source>
</evidence>
<keyword evidence="1" id="KW-0805">Transcription regulation</keyword>
<sequence length="247" mass="27171">MATSELDSSSGIPMYKQIKEILRTEILEGVADPGTPMTEAQLLERFGVSRAPIRQALRELTNEGYVFRKQGKGTFPVSGARVDRPADLRVGGLHRYLSDRGLHPTSAVSAVSRVTPPAHVQRHLQVEQDEQLLHFSRVISVDDSPLLTADVYVRPPADFHPTAADLEASGSAFELMEQQYGILLDRAEHVTWATSASAEHAAILGVAENSPLLAIETTFFTTGGVPAGWRIALHLAEEFKYRFVENR</sequence>
<dbReference type="InterPro" id="IPR028978">
    <property type="entry name" value="Chorismate_lyase_/UTRA_dom_sf"/>
</dbReference>
<dbReference type="PRINTS" id="PR00035">
    <property type="entry name" value="HTHGNTR"/>
</dbReference>
<evidence type="ECO:0000313" key="5">
    <source>
        <dbReference type="EMBL" id="AGF72050.1"/>
    </source>
</evidence>
<dbReference type="eggNOG" id="COG2188">
    <property type="taxonomic scope" value="Bacteria"/>
</dbReference>
<proteinExistence type="predicted"/>
<evidence type="ECO:0000256" key="1">
    <source>
        <dbReference type="ARBA" id="ARBA00023015"/>
    </source>
</evidence>
<keyword evidence="6" id="KW-1185">Reference proteome</keyword>
<dbReference type="KEGG" id="chn:A605_05220"/>
<dbReference type="SMART" id="SM00345">
    <property type="entry name" value="HTH_GNTR"/>
    <property type="match status" value="1"/>
</dbReference>
<dbReference type="InterPro" id="IPR036390">
    <property type="entry name" value="WH_DNA-bd_sf"/>
</dbReference>
<dbReference type="PROSITE" id="PS50949">
    <property type="entry name" value="HTH_GNTR"/>
    <property type="match status" value="1"/>
</dbReference>
<dbReference type="RefSeq" id="WP_015400469.1">
    <property type="nucleotide sequence ID" value="NC_020302.1"/>
</dbReference>
<dbReference type="AlphaFoldDB" id="M1NX37"/>
<dbReference type="SUPFAM" id="SSF46785">
    <property type="entry name" value="Winged helix' DNA-binding domain"/>
    <property type="match status" value="1"/>
</dbReference>
<accession>M1NX37</accession>
<dbReference type="PATRIC" id="fig|1121362.3.peg.1049"/>
<dbReference type="Gene3D" id="1.10.10.10">
    <property type="entry name" value="Winged helix-like DNA-binding domain superfamily/Winged helix DNA-binding domain"/>
    <property type="match status" value="1"/>
</dbReference>
<evidence type="ECO:0000256" key="3">
    <source>
        <dbReference type="ARBA" id="ARBA00023163"/>
    </source>
</evidence>
<dbReference type="Gene3D" id="3.40.1410.10">
    <property type="entry name" value="Chorismate lyase-like"/>
    <property type="match status" value="1"/>
</dbReference>
<dbReference type="CDD" id="cd07377">
    <property type="entry name" value="WHTH_GntR"/>
    <property type="match status" value="1"/>
</dbReference>
<evidence type="ECO:0000256" key="2">
    <source>
        <dbReference type="ARBA" id="ARBA00023125"/>
    </source>
</evidence>
<dbReference type="GO" id="GO:0045892">
    <property type="term" value="P:negative regulation of DNA-templated transcription"/>
    <property type="evidence" value="ECO:0007669"/>
    <property type="project" value="TreeGrafter"/>
</dbReference>
<dbReference type="GO" id="GO:0003700">
    <property type="term" value="F:DNA-binding transcription factor activity"/>
    <property type="evidence" value="ECO:0007669"/>
    <property type="project" value="InterPro"/>
</dbReference>
<dbReference type="InterPro" id="IPR000524">
    <property type="entry name" value="Tscrpt_reg_HTH_GntR"/>
</dbReference>
<reference evidence="5 6" key="1">
    <citation type="journal article" date="2012" name="Stand. Genomic Sci.">
        <title>Genome sequence of the halotolerant bacterium Corynebacterium halotolerans type strain YIM 70093(T) (= DSM 44683(T)).</title>
        <authorList>
            <person name="Ruckert C."/>
            <person name="Albersmeier A."/>
            <person name="Al-Dilaimi A."/>
            <person name="Niehaus K."/>
            <person name="Szczepanowski R."/>
            <person name="Kalinowski J."/>
        </authorList>
    </citation>
    <scope>NUCLEOTIDE SEQUENCE [LARGE SCALE GENOMIC DNA]</scope>
    <source>
        <strain evidence="5">YIM 70093</strain>
    </source>
</reference>
<dbReference type="SMART" id="SM00866">
    <property type="entry name" value="UTRA"/>
    <property type="match status" value="1"/>
</dbReference>
<dbReference type="GO" id="GO:0003677">
    <property type="term" value="F:DNA binding"/>
    <property type="evidence" value="ECO:0007669"/>
    <property type="project" value="UniProtKB-KW"/>
</dbReference>
<dbReference type="SUPFAM" id="SSF64288">
    <property type="entry name" value="Chorismate lyase-like"/>
    <property type="match status" value="1"/>
</dbReference>
<keyword evidence="3" id="KW-0804">Transcription</keyword>
<dbReference type="EMBL" id="CP003697">
    <property type="protein sequence ID" value="AGF72050.1"/>
    <property type="molecule type" value="Genomic_DNA"/>
</dbReference>
<dbReference type="InterPro" id="IPR011663">
    <property type="entry name" value="UTRA"/>
</dbReference>
<dbReference type="HOGENOM" id="CLU_063236_4_2_11"/>
<dbReference type="Pfam" id="PF00392">
    <property type="entry name" value="GntR"/>
    <property type="match status" value="1"/>
</dbReference>
<name>M1NX37_9CORY</name>
<organism evidence="5 6">
    <name type="scientific">Corynebacterium halotolerans YIM 70093 = DSM 44683</name>
    <dbReference type="NCBI Taxonomy" id="1121362"/>
    <lineage>
        <taxon>Bacteria</taxon>
        <taxon>Bacillati</taxon>
        <taxon>Actinomycetota</taxon>
        <taxon>Actinomycetes</taxon>
        <taxon>Mycobacteriales</taxon>
        <taxon>Corynebacteriaceae</taxon>
        <taxon>Corynebacterium</taxon>
    </lineage>
</organism>